<feature type="region of interest" description="Disordered" evidence="1">
    <location>
        <begin position="215"/>
        <end position="276"/>
    </location>
</feature>
<dbReference type="EMBL" id="JACGCI010000048">
    <property type="protein sequence ID" value="KAF6751662.1"/>
    <property type="molecule type" value="Genomic_DNA"/>
</dbReference>
<protein>
    <submittedName>
        <fullName evidence="2">Uncharacterized protein</fullName>
    </submittedName>
</protein>
<feature type="region of interest" description="Disordered" evidence="1">
    <location>
        <begin position="15"/>
        <end position="37"/>
    </location>
</feature>
<evidence type="ECO:0000256" key="1">
    <source>
        <dbReference type="SAM" id="MobiDB-lite"/>
    </source>
</evidence>
<comment type="caution">
    <text evidence="2">The sequence shown here is derived from an EMBL/GenBank/DDBJ whole genome shotgun (WGS) entry which is preliminary data.</text>
</comment>
<feature type="compositionally biased region" description="Low complexity" evidence="1">
    <location>
        <begin position="127"/>
        <end position="138"/>
    </location>
</feature>
<gene>
    <name evidence="2" type="ORF">DFP72DRAFT_472311</name>
</gene>
<name>A0A8H6HSQ9_9AGAR</name>
<evidence type="ECO:0000313" key="3">
    <source>
        <dbReference type="Proteomes" id="UP000521943"/>
    </source>
</evidence>
<feature type="region of interest" description="Disordered" evidence="1">
    <location>
        <begin position="107"/>
        <end position="194"/>
    </location>
</feature>
<sequence length="350" mass="36727">MTVFSKVVTGLKHRIPASDAASTTSSSSSSSSQLDVIVTPRARTKDVANSRPVAPDLRRFSDFMNPFPEVAPGGYTKYYQARAAAATDPTGSGSRPSQYALPSLCELNQRPPLGSSANRARPPPIQTTGLRTSGSGSRSARKHQQKKAAAVGPVQPLASIPEAAAEQASHRARASANQSHGLGGNSPQASLRRRKGRLLRTPSVERDFASVAHTSISGVASTPRREREGSEASGVTTLGRAGSTSSSQSSASHRSSPSSSSSTDSHSDGLLTPDDSLELSHAPSAFVYGEEVYQPRPKRVTLDKGKGLGFGMGGGMGLAGLGVGLGDWEPFERPDSRSTYRTARTHFDDI</sequence>
<feature type="compositionally biased region" description="Polar residues" evidence="1">
    <location>
        <begin position="177"/>
        <end position="189"/>
    </location>
</feature>
<dbReference type="AlphaFoldDB" id="A0A8H6HSQ9"/>
<organism evidence="2 3">
    <name type="scientific">Ephemerocybe angulata</name>
    <dbReference type="NCBI Taxonomy" id="980116"/>
    <lineage>
        <taxon>Eukaryota</taxon>
        <taxon>Fungi</taxon>
        <taxon>Dikarya</taxon>
        <taxon>Basidiomycota</taxon>
        <taxon>Agaricomycotina</taxon>
        <taxon>Agaricomycetes</taxon>
        <taxon>Agaricomycetidae</taxon>
        <taxon>Agaricales</taxon>
        <taxon>Agaricineae</taxon>
        <taxon>Psathyrellaceae</taxon>
        <taxon>Ephemerocybe</taxon>
    </lineage>
</organism>
<reference evidence="2 3" key="1">
    <citation type="submission" date="2020-07" db="EMBL/GenBank/DDBJ databases">
        <title>Comparative genomics of pyrophilous fungi reveals a link between fire events and developmental genes.</title>
        <authorList>
            <consortium name="DOE Joint Genome Institute"/>
            <person name="Steindorff A.S."/>
            <person name="Carver A."/>
            <person name="Calhoun S."/>
            <person name="Stillman K."/>
            <person name="Liu H."/>
            <person name="Lipzen A."/>
            <person name="Pangilinan J."/>
            <person name="Labutti K."/>
            <person name="Bruns T.D."/>
            <person name="Grigoriev I.V."/>
        </authorList>
    </citation>
    <scope>NUCLEOTIDE SEQUENCE [LARGE SCALE GENOMIC DNA]</scope>
    <source>
        <strain evidence="2 3">CBS 144469</strain>
    </source>
</reference>
<accession>A0A8H6HSQ9</accession>
<evidence type="ECO:0000313" key="2">
    <source>
        <dbReference type="EMBL" id="KAF6751662.1"/>
    </source>
</evidence>
<keyword evidence="3" id="KW-1185">Reference proteome</keyword>
<feature type="region of interest" description="Disordered" evidence="1">
    <location>
        <begin position="331"/>
        <end position="350"/>
    </location>
</feature>
<proteinExistence type="predicted"/>
<feature type="compositionally biased region" description="Low complexity" evidence="1">
    <location>
        <begin position="239"/>
        <end position="264"/>
    </location>
</feature>
<feature type="compositionally biased region" description="Low complexity" evidence="1">
    <location>
        <begin position="17"/>
        <end position="32"/>
    </location>
</feature>
<dbReference type="OrthoDB" id="3057292at2759"/>
<dbReference type="Proteomes" id="UP000521943">
    <property type="component" value="Unassembled WGS sequence"/>
</dbReference>